<dbReference type="RefSeq" id="WP_230497594.1">
    <property type="nucleotide sequence ID" value="NZ_CAKJTG010000018.1"/>
</dbReference>
<evidence type="ECO:0000313" key="3">
    <source>
        <dbReference type="EMBL" id="CAG9609361.1"/>
    </source>
</evidence>
<evidence type="ECO:0000256" key="1">
    <source>
        <dbReference type="ARBA" id="ARBA00022603"/>
    </source>
</evidence>
<evidence type="ECO:0008006" key="5">
    <source>
        <dbReference type="Google" id="ProtNLM"/>
    </source>
</evidence>
<dbReference type="InterPro" id="IPR003788">
    <property type="entry name" value="NDUFAF7"/>
</dbReference>
<name>A0A9C7LAQ0_9BACI</name>
<sequence length="360" mass="41154">MQNVIIEKIKQAPNQIINYAEFIELALYHPTMGYYMRNQVKIGKDGDFITSSNISDIFGLIFSKWFLKQVKENNIVPSVCEIGAGNGRFAKAFLDFWSKNTDIPLTYYIVEASPYHRQLQQAILPNGENVFHVESVTQLKPFDGLIISNELFDALPVHVIEKRNGQLFEVMVGWDEKGFIEHNVPLFNPIIQTFIDEQNITLVENQRIEIPLQMESMLKTISTSIEKGLIVTIDYGYTTDEWKSPARKSGSLRGYHKHQMISNVLLHPGEMDITHHIHFDALINIGDKLGLTFILKNRQDEFLVAAGLLKELEDNYDSNPFSEKSKHNRAIRSLVMPGMSSFFDVVIQQKGINLTVDCLF</sequence>
<dbReference type="GO" id="GO:0032259">
    <property type="term" value="P:methylation"/>
    <property type="evidence" value="ECO:0007669"/>
    <property type="project" value="UniProtKB-KW"/>
</dbReference>
<dbReference type="AlphaFoldDB" id="A0A9C7LAQ0"/>
<dbReference type="Gene3D" id="3.40.50.12710">
    <property type="match status" value="1"/>
</dbReference>
<keyword evidence="2" id="KW-0808">Transferase</keyword>
<comment type="caution">
    <text evidence="3">The sequence shown here is derived from an EMBL/GenBank/DDBJ whole genome shotgun (WGS) entry which is preliminary data.</text>
</comment>
<dbReference type="PANTHER" id="PTHR12049">
    <property type="entry name" value="PROTEIN ARGININE METHYLTRANSFERASE NDUFAF7, MITOCHONDRIAL"/>
    <property type="match status" value="1"/>
</dbReference>
<dbReference type="GO" id="GO:0035243">
    <property type="term" value="F:protein-arginine omega-N symmetric methyltransferase activity"/>
    <property type="evidence" value="ECO:0007669"/>
    <property type="project" value="TreeGrafter"/>
</dbReference>
<keyword evidence="4" id="KW-1185">Reference proteome</keyword>
<dbReference type="SUPFAM" id="SSF53335">
    <property type="entry name" value="S-adenosyl-L-methionine-dependent methyltransferases"/>
    <property type="match status" value="1"/>
</dbReference>
<gene>
    <name evidence="3" type="ORF">NEOCIP111885_03103</name>
</gene>
<organism evidence="3 4">
    <name type="scientific">Pseudoneobacillus rhizosphaerae</name>
    <dbReference type="NCBI Taxonomy" id="2880968"/>
    <lineage>
        <taxon>Bacteria</taxon>
        <taxon>Bacillati</taxon>
        <taxon>Bacillota</taxon>
        <taxon>Bacilli</taxon>
        <taxon>Bacillales</taxon>
        <taxon>Bacillaceae</taxon>
        <taxon>Pseudoneobacillus</taxon>
    </lineage>
</organism>
<evidence type="ECO:0000313" key="4">
    <source>
        <dbReference type="Proteomes" id="UP000789845"/>
    </source>
</evidence>
<dbReference type="InterPro" id="IPR029063">
    <property type="entry name" value="SAM-dependent_MTases_sf"/>
</dbReference>
<accession>A0A9C7LAQ0</accession>
<evidence type="ECO:0000256" key="2">
    <source>
        <dbReference type="ARBA" id="ARBA00022679"/>
    </source>
</evidence>
<keyword evidence="1" id="KW-0489">Methyltransferase</keyword>
<dbReference type="EMBL" id="CAKJTG010000018">
    <property type="protein sequence ID" value="CAG9609361.1"/>
    <property type="molecule type" value="Genomic_DNA"/>
</dbReference>
<proteinExistence type="predicted"/>
<dbReference type="Proteomes" id="UP000789845">
    <property type="component" value="Unassembled WGS sequence"/>
</dbReference>
<dbReference type="InterPro" id="IPR038375">
    <property type="entry name" value="NDUFAF7_sf"/>
</dbReference>
<reference evidence="3" key="1">
    <citation type="submission" date="2021-10" db="EMBL/GenBank/DDBJ databases">
        <authorList>
            <person name="Criscuolo A."/>
        </authorList>
    </citation>
    <scope>NUCLEOTIDE SEQUENCE</scope>
    <source>
        <strain evidence="3">CIP111885</strain>
    </source>
</reference>
<protein>
    <recommendedName>
        <fullName evidence="5">SAM-dependent methyltransferase</fullName>
    </recommendedName>
</protein>
<dbReference type="Pfam" id="PF02636">
    <property type="entry name" value="Methyltransf_28"/>
    <property type="match status" value="1"/>
</dbReference>
<dbReference type="PANTHER" id="PTHR12049:SF7">
    <property type="entry name" value="PROTEIN ARGININE METHYLTRANSFERASE NDUFAF7, MITOCHONDRIAL"/>
    <property type="match status" value="1"/>
</dbReference>